<name>A0A859FJF9_9BACI</name>
<dbReference type="EMBL" id="CP041372">
    <property type="protein sequence ID" value="QKS72945.1"/>
    <property type="molecule type" value="Genomic_DNA"/>
</dbReference>
<dbReference type="Proteomes" id="UP000318138">
    <property type="component" value="Chromosome"/>
</dbReference>
<organism evidence="1 2">
    <name type="scientific">Paenalkalicoccus suaedae</name>
    <dbReference type="NCBI Taxonomy" id="2592382"/>
    <lineage>
        <taxon>Bacteria</taxon>
        <taxon>Bacillati</taxon>
        <taxon>Bacillota</taxon>
        <taxon>Bacilli</taxon>
        <taxon>Bacillales</taxon>
        <taxon>Bacillaceae</taxon>
        <taxon>Paenalkalicoccus</taxon>
    </lineage>
</organism>
<dbReference type="AlphaFoldDB" id="A0A859FJF9"/>
<sequence>MVFGLFKRTYEGWQLPEFNIMDSHLIVQAIQERDSFVRADDVLTGPGSLGKYVFYESNDDFLFVFRMPLANFMNVYVHKRGDDGKFGKEDGIEIAQISLSSYKPEDHDVTYVKKGWWIQDMNGLFSYLINEMKQEDHYHFRHKIDVDKLRKLERDSKEKLSQIHELFRDK</sequence>
<proteinExistence type="predicted"/>
<gene>
    <name evidence="1" type="ORF">FLK61_40820</name>
</gene>
<reference evidence="2" key="1">
    <citation type="submission" date="2019-07" db="EMBL/GenBank/DDBJ databases">
        <title>Bacillus alkalisoli sp. nov. isolated from saline soil.</title>
        <authorList>
            <person name="Sun J.-Q."/>
            <person name="Xu L."/>
        </authorList>
    </citation>
    <scope>NUCLEOTIDE SEQUENCE [LARGE SCALE GENOMIC DNA]</scope>
    <source>
        <strain evidence="2">M4U3P1</strain>
    </source>
</reference>
<dbReference type="RefSeq" id="WP_176010912.1">
    <property type="nucleotide sequence ID" value="NZ_CP041372.2"/>
</dbReference>
<keyword evidence="2" id="KW-1185">Reference proteome</keyword>
<dbReference type="KEGG" id="psua:FLK61_40820"/>
<accession>A0A859FJF9</accession>
<protein>
    <submittedName>
        <fullName evidence="1">Uncharacterized protein</fullName>
    </submittedName>
</protein>
<evidence type="ECO:0000313" key="2">
    <source>
        <dbReference type="Proteomes" id="UP000318138"/>
    </source>
</evidence>
<evidence type="ECO:0000313" key="1">
    <source>
        <dbReference type="EMBL" id="QKS72945.1"/>
    </source>
</evidence>